<accession>A0AAE3A5C6</accession>
<dbReference type="AlphaFoldDB" id="A0AAE3A5C6"/>
<protein>
    <recommendedName>
        <fullName evidence="3">Mobilization protein MobC</fullName>
    </recommendedName>
</protein>
<comment type="caution">
    <text evidence="1">The sequence shown here is derived from an EMBL/GenBank/DDBJ whole genome shotgun (WGS) entry which is preliminary data.</text>
</comment>
<sequence length="117" mass="13523">MANRARDKVIYIRVDEALKKRFDRIKEASGYKGNADFLNYLLDVYDGKRVDGVTLKDIRELLAQAVHEMKKQGVNINQIAYTINIYPGVFSDIQFQATNVFLKKIEDLLLKITEKLL</sequence>
<reference evidence="1 2" key="1">
    <citation type="submission" date="2021-10" db="EMBL/GenBank/DDBJ databases">
        <title>Anaerobic single-cell dispensing facilitates the cultivation of human gut bacteria.</title>
        <authorList>
            <person name="Afrizal A."/>
        </authorList>
    </citation>
    <scope>NUCLEOTIDE SEQUENCE [LARGE SCALE GENOMIC DNA]</scope>
    <source>
        <strain evidence="1 2">CLA-AA-H273</strain>
    </source>
</reference>
<dbReference type="RefSeq" id="WP_178015653.1">
    <property type="nucleotide sequence ID" value="NZ_JAJEPV010000031.1"/>
</dbReference>
<dbReference type="EMBL" id="JAJEPV010000031">
    <property type="protein sequence ID" value="MCC2120355.1"/>
    <property type="molecule type" value="Genomic_DNA"/>
</dbReference>
<name>A0AAE3A5C6_9FIRM</name>
<evidence type="ECO:0008006" key="3">
    <source>
        <dbReference type="Google" id="ProtNLM"/>
    </source>
</evidence>
<gene>
    <name evidence="1" type="ORF">LKD75_12290</name>
</gene>
<keyword evidence="2" id="KW-1185">Reference proteome</keyword>
<proteinExistence type="predicted"/>
<evidence type="ECO:0000313" key="2">
    <source>
        <dbReference type="Proteomes" id="UP001197795"/>
    </source>
</evidence>
<evidence type="ECO:0000313" key="1">
    <source>
        <dbReference type="EMBL" id="MCC2120355.1"/>
    </source>
</evidence>
<organism evidence="1 2">
    <name type="scientific">Waltera acetigignens</name>
    <dbReference type="NCBI Taxonomy" id="2981769"/>
    <lineage>
        <taxon>Bacteria</taxon>
        <taxon>Bacillati</taxon>
        <taxon>Bacillota</taxon>
        <taxon>Clostridia</taxon>
        <taxon>Lachnospirales</taxon>
        <taxon>Lachnospiraceae</taxon>
        <taxon>Waltera</taxon>
    </lineage>
</organism>
<dbReference type="Proteomes" id="UP001197795">
    <property type="component" value="Unassembled WGS sequence"/>
</dbReference>